<name>A0A7Z8K3W5_9CELL</name>
<reference evidence="5 6" key="1">
    <citation type="submission" date="2019-05" db="EMBL/GenBank/DDBJ databases">
        <title>Genome sequence of Cellulomonas hominis strain CS1.</title>
        <authorList>
            <person name="Belmont J."/>
            <person name="Maclea K.S."/>
        </authorList>
    </citation>
    <scope>NUCLEOTIDE SEQUENCE [LARGE SCALE GENOMIC DNA]</scope>
    <source>
        <strain evidence="5 6">CS1</strain>
    </source>
</reference>
<sequence>MTRRLPTATPRPAAPSAVRPLGRGARVVAAAFLVSGVVHLVRPRVFEPAVPRVLPRPRGLVLASGVAELACAAGLAVPATRRVAGPASAALLAAVFPANVQMAVDGVGGLARHRSRDRAVRAAVTLARLPLQWPLIRWAWSAGR</sequence>
<dbReference type="Proteomes" id="UP000308121">
    <property type="component" value="Unassembled WGS sequence"/>
</dbReference>
<dbReference type="PANTHER" id="PTHR36974:SF1">
    <property type="entry name" value="DOXX FAMILY MEMBRANE PROTEIN"/>
    <property type="match status" value="1"/>
</dbReference>
<dbReference type="InterPro" id="IPR032808">
    <property type="entry name" value="DoxX"/>
</dbReference>
<evidence type="ECO:0000256" key="3">
    <source>
        <dbReference type="ARBA" id="ARBA00022989"/>
    </source>
</evidence>
<keyword evidence="4" id="KW-0472">Membrane</keyword>
<dbReference type="GO" id="GO:0016020">
    <property type="term" value="C:membrane"/>
    <property type="evidence" value="ECO:0007669"/>
    <property type="project" value="UniProtKB-SubCell"/>
</dbReference>
<comment type="subcellular location">
    <subcellularLocation>
        <location evidence="1">Membrane</location>
        <topology evidence="1">Multi-pass membrane protein</topology>
    </subcellularLocation>
</comment>
<dbReference type="Pfam" id="PF13564">
    <property type="entry name" value="DoxX_2"/>
    <property type="match status" value="1"/>
</dbReference>
<evidence type="ECO:0000313" key="6">
    <source>
        <dbReference type="Proteomes" id="UP000308121"/>
    </source>
</evidence>
<dbReference type="PANTHER" id="PTHR36974">
    <property type="entry name" value="MEMBRANE PROTEIN-RELATED"/>
    <property type="match status" value="1"/>
</dbReference>
<keyword evidence="2" id="KW-0812">Transmembrane</keyword>
<comment type="caution">
    <text evidence="5">The sequence shown here is derived from an EMBL/GenBank/DDBJ whole genome shotgun (WGS) entry which is preliminary data.</text>
</comment>
<evidence type="ECO:0000256" key="1">
    <source>
        <dbReference type="ARBA" id="ARBA00004141"/>
    </source>
</evidence>
<accession>A0A7Z8K3W5</accession>
<protein>
    <submittedName>
        <fullName evidence="5">DoxX family protein</fullName>
    </submittedName>
</protein>
<gene>
    <name evidence="5" type="ORF">FA014_01665</name>
</gene>
<keyword evidence="3" id="KW-1133">Transmembrane helix</keyword>
<dbReference type="EMBL" id="SZYE01000005">
    <property type="protein sequence ID" value="TKR27206.1"/>
    <property type="molecule type" value="Genomic_DNA"/>
</dbReference>
<dbReference type="OrthoDB" id="3267646at2"/>
<evidence type="ECO:0000256" key="2">
    <source>
        <dbReference type="ARBA" id="ARBA00022692"/>
    </source>
</evidence>
<evidence type="ECO:0000256" key="4">
    <source>
        <dbReference type="ARBA" id="ARBA00023136"/>
    </source>
</evidence>
<dbReference type="RefSeq" id="WP_154727972.1">
    <property type="nucleotide sequence ID" value="NZ_SZYE01000005.1"/>
</dbReference>
<proteinExistence type="predicted"/>
<evidence type="ECO:0000313" key="5">
    <source>
        <dbReference type="EMBL" id="TKR27206.1"/>
    </source>
</evidence>
<dbReference type="AlphaFoldDB" id="A0A7Z8K3W5"/>
<organism evidence="5 6">
    <name type="scientific">Cellulomonas hominis</name>
    <dbReference type="NCBI Taxonomy" id="156981"/>
    <lineage>
        <taxon>Bacteria</taxon>
        <taxon>Bacillati</taxon>
        <taxon>Actinomycetota</taxon>
        <taxon>Actinomycetes</taxon>
        <taxon>Micrococcales</taxon>
        <taxon>Cellulomonadaceae</taxon>
        <taxon>Cellulomonas</taxon>
    </lineage>
</organism>